<feature type="transmembrane region" description="Helical" evidence="5">
    <location>
        <begin position="140"/>
        <end position="161"/>
    </location>
</feature>
<dbReference type="InterPro" id="IPR006153">
    <property type="entry name" value="Cation/H_exchanger_TM"/>
</dbReference>
<dbReference type="Pfam" id="PF00999">
    <property type="entry name" value="Na_H_Exchanger"/>
    <property type="match status" value="1"/>
</dbReference>
<proteinExistence type="predicted"/>
<feature type="transmembrane region" description="Helical" evidence="5">
    <location>
        <begin position="111"/>
        <end position="134"/>
    </location>
</feature>
<keyword evidence="3 5" id="KW-1133">Transmembrane helix</keyword>
<comment type="subcellular location">
    <subcellularLocation>
        <location evidence="1">Membrane</location>
        <topology evidence="1">Multi-pass membrane protein</topology>
    </subcellularLocation>
</comment>
<feature type="transmembrane region" description="Helical" evidence="5">
    <location>
        <begin position="29"/>
        <end position="47"/>
    </location>
</feature>
<evidence type="ECO:0000259" key="6">
    <source>
        <dbReference type="Pfam" id="PF00999"/>
    </source>
</evidence>
<feature type="transmembrane region" description="Helical" evidence="5">
    <location>
        <begin position="173"/>
        <end position="195"/>
    </location>
</feature>
<sequence>MSTGLRQGWEALQDSLIFLPPFPDQLDPLVLFSLLLVGGLIVGETLFRTLGLSRIVGYVLAGAISGPGALGWLDRETIALAKPLADTALGLLLMETGRHLDLRWLSANRGLLVSAAAESALAFLTIFIFALLAVGLSPGWSAATAAITMASAPAVVLLTAEENRAQGQVTQRTLLLTAISCALSFVVFAVVLGLLHAEQAGDWLNAIAHPLWVVGGGILIGLLCARLALIIAGRQARGSVARVFVLVATALMAIGMARMLAVPVFLTLFMMGAALNLADRDRTLAYTGLPQGHWILAILLFVVTGAMLPLGELDWTTGVQALGLILMRGLAKFVGVVSTGRHDLPLDKRRLVGIGIQPLSATAIFMAAELATLYPEVSSQPLLLPLIAAAMMEFVGPQLCKRALQRAGETEPTRPEPAR</sequence>
<dbReference type="RefSeq" id="WP_284187417.1">
    <property type="nucleotide sequence ID" value="NZ_BSPX01000017.1"/>
</dbReference>
<evidence type="ECO:0000313" key="7">
    <source>
        <dbReference type="EMBL" id="GLT22046.1"/>
    </source>
</evidence>
<keyword evidence="2 5" id="KW-0812">Transmembrane</keyword>
<reference evidence="8" key="1">
    <citation type="journal article" date="2019" name="Int. J. Syst. Evol. Microbiol.">
        <title>The Global Catalogue of Microorganisms (GCM) 10K type strain sequencing project: providing services to taxonomists for standard genome sequencing and annotation.</title>
        <authorList>
            <consortium name="The Broad Institute Genomics Platform"/>
            <consortium name="The Broad Institute Genome Sequencing Center for Infectious Disease"/>
            <person name="Wu L."/>
            <person name="Ma J."/>
        </authorList>
    </citation>
    <scope>NUCLEOTIDE SEQUENCE [LARGE SCALE GENOMIC DNA]</scope>
    <source>
        <strain evidence="8">NBRC 102407</strain>
    </source>
</reference>
<evidence type="ECO:0000256" key="5">
    <source>
        <dbReference type="SAM" id="Phobius"/>
    </source>
</evidence>
<dbReference type="Gene3D" id="1.20.1530.20">
    <property type="match status" value="1"/>
</dbReference>
<dbReference type="InterPro" id="IPR038770">
    <property type="entry name" value="Na+/solute_symporter_sf"/>
</dbReference>
<dbReference type="EMBL" id="BSPX01000017">
    <property type="protein sequence ID" value="GLT22046.1"/>
    <property type="molecule type" value="Genomic_DNA"/>
</dbReference>
<keyword evidence="8" id="KW-1185">Reference proteome</keyword>
<protein>
    <recommendedName>
        <fullName evidence="6">Cation/H+ exchanger transmembrane domain-containing protein</fullName>
    </recommendedName>
</protein>
<dbReference type="Proteomes" id="UP001157167">
    <property type="component" value="Unassembled WGS sequence"/>
</dbReference>
<name>A0ABQ6FAV5_9RHOO</name>
<feature type="transmembrane region" description="Helical" evidence="5">
    <location>
        <begin position="243"/>
        <end position="271"/>
    </location>
</feature>
<feature type="transmembrane region" description="Helical" evidence="5">
    <location>
        <begin position="207"/>
        <end position="231"/>
    </location>
</feature>
<comment type="caution">
    <text evidence="7">The sequence shown here is derived from an EMBL/GenBank/DDBJ whole genome shotgun (WGS) entry which is preliminary data.</text>
</comment>
<keyword evidence="4 5" id="KW-0472">Membrane</keyword>
<feature type="transmembrane region" description="Helical" evidence="5">
    <location>
        <begin position="351"/>
        <end position="370"/>
    </location>
</feature>
<dbReference type="PANTHER" id="PTHR43021">
    <property type="entry name" value="NA(+)/H(+) ANTIPORTER-RELATED"/>
    <property type="match status" value="1"/>
</dbReference>
<evidence type="ECO:0000313" key="8">
    <source>
        <dbReference type="Proteomes" id="UP001157167"/>
    </source>
</evidence>
<feature type="transmembrane region" description="Helical" evidence="5">
    <location>
        <begin position="291"/>
        <end position="310"/>
    </location>
</feature>
<evidence type="ECO:0000256" key="3">
    <source>
        <dbReference type="ARBA" id="ARBA00022989"/>
    </source>
</evidence>
<evidence type="ECO:0000256" key="1">
    <source>
        <dbReference type="ARBA" id="ARBA00004141"/>
    </source>
</evidence>
<accession>A0ABQ6FAV5</accession>
<evidence type="ECO:0000256" key="4">
    <source>
        <dbReference type="ARBA" id="ARBA00023136"/>
    </source>
</evidence>
<feature type="domain" description="Cation/H+ exchanger transmembrane" evidence="6">
    <location>
        <begin position="40"/>
        <end position="390"/>
    </location>
</feature>
<gene>
    <name evidence="7" type="ORF">GCM10007933_15020</name>
</gene>
<evidence type="ECO:0000256" key="2">
    <source>
        <dbReference type="ARBA" id="ARBA00022692"/>
    </source>
</evidence>
<organism evidence="7 8">
    <name type="scientific">Zoogloea oryzae</name>
    <dbReference type="NCBI Taxonomy" id="310767"/>
    <lineage>
        <taxon>Bacteria</taxon>
        <taxon>Pseudomonadati</taxon>
        <taxon>Pseudomonadota</taxon>
        <taxon>Betaproteobacteria</taxon>
        <taxon>Rhodocyclales</taxon>
        <taxon>Zoogloeaceae</taxon>
        <taxon>Zoogloea</taxon>
    </lineage>
</organism>
<dbReference type="PANTHER" id="PTHR43021:SF2">
    <property type="entry name" value="CATION_H+ EXCHANGER DOMAIN-CONTAINING PROTEIN"/>
    <property type="match status" value="1"/>
</dbReference>